<sequence>MTRYAATTSVSSEHRRAEIERTLRRYGADGFAYAAQGRQAMVEFLMARRRIRFTLALPDPNDDRFRLTPTGRERSPAAADREYEQAVRQSWAALALVIKAKLEAIEAGISTLDAEFLAAIVLPDGATVGERTVPQLDAAYAGSGLPALMPGGA</sequence>
<dbReference type="RefSeq" id="WP_344890214.1">
    <property type="nucleotide sequence ID" value="NZ_BAABAS010000004.1"/>
</dbReference>
<evidence type="ECO:0000313" key="2">
    <source>
        <dbReference type="Proteomes" id="UP001501710"/>
    </source>
</evidence>
<dbReference type="Proteomes" id="UP001501710">
    <property type="component" value="Unassembled WGS sequence"/>
</dbReference>
<comment type="caution">
    <text evidence="1">The sequence shown here is derived from an EMBL/GenBank/DDBJ whole genome shotgun (WGS) entry which is preliminary data.</text>
</comment>
<proteinExistence type="predicted"/>
<dbReference type="EMBL" id="BAABAS010000004">
    <property type="protein sequence ID" value="GAA4225959.1"/>
    <property type="molecule type" value="Genomic_DNA"/>
</dbReference>
<protein>
    <submittedName>
        <fullName evidence="1">Uncharacterized protein</fullName>
    </submittedName>
</protein>
<accession>A0ABP8BUA3</accession>
<evidence type="ECO:0000313" key="1">
    <source>
        <dbReference type="EMBL" id="GAA4225959.1"/>
    </source>
</evidence>
<organism evidence="1 2">
    <name type="scientific">Actinomadura meridiana</name>
    <dbReference type="NCBI Taxonomy" id="559626"/>
    <lineage>
        <taxon>Bacteria</taxon>
        <taxon>Bacillati</taxon>
        <taxon>Actinomycetota</taxon>
        <taxon>Actinomycetes</taxon>
        <taxon>Streptosporangiales</taxon>
        <taxon>Thermomonosporaceae</taxon>
        <taxon>Actinomadura</taxon>
    </lineage>
</organism>
<keyword evidence="2" id="KW-1185">Reference proteome</keyword>
<gene>
    <name evidence="1" type="ORF">GCM10022254_09250</name>
</gene>
<reference evidence="2" key="1">
    <citation type="journal article" date="2019" name="Int. J. Syst. Evol. Microbiol.">
        <title>The Global Catalogue of Microorganisms (GCM) 10K type strain sequencing project: providing services to taxonomists for standard genome sequencing and annotation.</title>
        <authorList>
            <consortium name="The Broad Institute Genomics Platform"/>
            <consortium name="The Broad Institute Genome Sequencing Center for Infectious Disease"/>
            <person name="Wu L."/>
            <person name="Ma J."/>
        </authorList>
    </citation>
    <scope>NUCLEOTIDE SEQUENCE [LARGE SCALE GENOMIC DNA]</scope>
    <source>
        <strain evidence="2">JCM 17440</strain>
    </source>
</reference>
<name>A0ABP8BUA3_9ACTN</name>